<dbReference type="GO" id="GO:0008859">
    <property type="term" value="F:exoribonuclease II activity"/>
    <property type="evidence" value="ECO:0007669"/>
    <property type="project" value="UniProtKB-EC"/>
</dbReference>
<evidence type="ECO:0000256" key="4">
    <source>
        <dbReference type="ARBA" id="ARBA00022722"/>
    </source>
</evidence>
<dbReference type="STRING" id="762967.HMPREF9440_02361"/>
<dbReference type="SMART" id="SM00955">
    <property type="entry name" value="RNB"/>
    <property type="match status" value="1"/>
</dbReference>
<dbReference type="GO" id="GO:0005829">
    <property type="term" value="C:cytosol"/>
    <property type="evidence" value="ECO:0007669"/>
    <property type="project" value="TreeGrafter"/>
</dbReference>
<evidence type="ECO:0000256" key="7">
    <source>
        <dbReference type="ARBA" id="ARBA00022884"/>
    </source>
</evidence>
<dbReference type="PANTHER" id="PTHR23355:SF9">
    <property type="entry name" value="DIS3-LIKE EXONUCLEASE 2"/>
    <property type="match status" value="1"/>
</dbReference>
<evidence type="ECO:0000256" key="3">
    <source>
        <dbReference type="ARBA" id="ARBA00022490"/>
    </source>
</evidence>
<evidence type="ECO:0000256" key="1">
    <source>
        <dbReference type="ARBA" id="ARBA00001849"/>
    </source>
</evidence>
<dbReference type="GO" id="GO:0006402">
    <property type="term" value="P:mRNA catabolic process"/>
    <property type="evidence" value="ECO:0007669"/>
    <property type="project" value="TreeGrafter"/>
</dbReference>
<dbReference type="InterPro" id="IPR050180">
    <property type="entry name" value="RNR_Ribonuclease"/>
</dbReference>
<dbReference type="Gene3D" id="2.40.50.140">
    <property type="entry name" value="Nucleic acid-binding proteins"/>
    <property type="match status" value="1"/>
</dbReference>
<comment type="caution">
    <text evidence="9">The sequence shown here is derived from an EMBL/GenBank/DDBJ whole genome shotgun (WGS) entry which is preliminary data.</text>
</comment>
<dbReference type="EMBL" id="AFBQ01000358">
    <property type="protein sequence ID" value="EHY30301.1"/>
    <property type="molecule type" value="Genomic_DNA"/>
</dbReference>
<dbReference type="PROSITE" id="PS01175">
    <property type="entry name" value="RIBONUCLEASE_II"/>
    <property type="match status" value="1"/>
</dbReference>
<keyword evidence="5" id="KW-0378">Hydrolase</keyword>
<dbReference type="CDD" id="cd04471">
    <property type="entry name" value="S1_RNase_R"/>
    <property type="match status" value="1"/>
</dbReference>
<dbReference type="PATRIC" id="fig|762967.3.peg.1864"/>
<dbReference type="NCBIfam" id="TIGR00358">
    <property type="entry name" value="3_prime_RNase"/>
    <property type="match status" value="1"/>
</dbReference>
<comment type="catalytic activity">
    <reaction evidence="1">
        <text>Exonucleolytic cleavage in the 3'- to 5'-direction to yield nucleoside 5'-phosphates.</text>
        <dbReference type="EC" id="3.1.13.1"/>
    </reaction>
</comment>
<accession>H3KHW5</accession>
<dbReference type="Pfam" id="PF00575">
    <property type="entry name" value="S1"/>
    <property type="match status" value="1"/>
</dbReference>
<keyword evidence="10" id="KW-1185">Reference proteome</keyword>
<evidence type="ECO:0000313" key="10">
    <source>
        <dbReference type="Proteomes" id="UP000004956"/>
    </source>
</evidence>
<dbReference type="Proteomes" id="UP000004956">
    <property type="component" value="Unassembled WGS sequence"/>
</dbReference>
<dbReference type="EC" id="3.1.13.1" evidence="2"/>
<dbReference type="GO" id="GO:0003723">
    <property type="term" value="F:RNA binding"/>
    <property type="evidence" value="ECO:0007669"/>
    <property type="project" value="UniProtKB-KW"/>
</dbReference>
<keyword evidence="6" id="KW-0269">Exonuclease</keyword>
<dbReference type="SUPFAM" id="SSF50249">
    <property type="entry name" value="Nucleic acid-binding proteins"/>
    <property type="match status" value="2"/>
</dbReference>
<sequence length="508" mass="57614">FDDAVWCRKEEGGWRLLVAIADVSAYVKPKSALDRDAQARGTSVYFPSSVVPMLPEKLSNGLCSLNPGVDRLTMVCDAVVGEDGLTKAYQFYPAVIHSHARLTYTQVWSALTGEKAGLDAVGERIAELRELHALFKVLRAAREKRNALDFETPESQALFDASGQIEGFRVREHNDAHRLIEECMLVANVCAADFVIRKKKHTLFRVHPKPELERLRLMHQTLRALGWSAKAESPEQLAKLIRDTKDKPVVQQTILRAMSRAVYQPENVGHFGLQYEAYAHFTSPIRRYPDLLLHRTIKGILSRRTYVPEVVFDDAAAMAGYHATKLTEERTKAAAAKKPGKTAAKTTAADAAWVRLGVLCSAAERRADDASRDVMQYLKCVFTRKAFAKKTAKARVTGMIPAGLFVTLEDMPIEGFVHISNIGWGYYEYDEQKCTMSSSDEMRTIKIGHQVEVELESVEIETRRINFKLKGAGRRERRGRRWSWDSYDERFFDDEDDFDDFDDDDDFY</sequence>
<dbReference type="PANTHER" id="PTHR23355">
    <property type="entry name" value="RIBONUCLEASE"/>
    <property type="match status" value="1"/>
</dbReference>
<gene>
    <name evidence="9" type="ORF">HMPREF9440_02361</name>
</gene>
<keyword evidence="4" id="KW-0540">Nuclease</keyword>
<evidence type="ECO:0000313" key="9">
    <source>
        <dbReference type="EMBL" id="EHY30301.1"/>
    </source>
</evidence>
<dbReference type="PROSITE" id="PS50126">
    <property type="entry name" value="S1"/>
    <property type="match status" value="1"/>
</dbReference>
<dbReference type="SMART" id="SM00316">
    <property type="entry name" value="S1"/>
    <property type="match status" value="1"/>
</dbReference>
<dbReference type="InterPro" id="IPR001900">
    <property type="entry name" value="RNase_II/R"/>
</dbReference>
<evidence type="ECO:0000256" key="6">
    <source>
        <dbReference type="ARBA" id="ARBA00022839"/>
    </source>
</evidence>
<proteinExistence type="predicted"/>
<evidence type="ECO:0000259" key="8">
    <source>
        <dbReference type="PROSITE" id="PS50126"/>
    </source>
</evidence>
<organism evidence="9 10">
    <name type="scientific">Sutterella parvirubra YIT 11816</name>
    <dbReference type="NCBI Taxonomy" id="762967"/>
    <lineage>
        <taxon>Bacteria</taxon>
        <taxon>Pseudomonadati</taxon>
        <taxon>Pseudomonadota</taxon>
        <taxon>Betaproteobacteria</taxon>
        <taxon>Burkholderiales</taxon>
        <taxon>Sutterellaceae</taxon>
        <taxon>Sutterella</taxon>
    </lineage>
</organism>
<dbReference type="InterPro" id="IPR012340">
    <property type="entry name" value="NA-bd_OB-fold"/>
</dbReference>
<dbReference type="InterPro" id="IPR004476">
    <property type="entry name" value="RNase_II/RNase_R"/>
</dbReference>
<name>H3KHW5_9BURK</name>
<feature type="non-terminal residue" evidence="9">
    <location>
        <position position="1"/>
    </location>
</feature>
<keyword evidence="7" id="KW-0694">RNA-binding</keyword>
<keyword evidence="3" id="KW-0963">Cytoplasm</keyword>
<evidence type="ECO:0000256" key="5">
    <source>
        <dbReference type="ARBA" id="ARBA00022801"/>
    </source>
</evidence>
<dbReference type="InterPro" id="IPR003029">
    <property type="entry name" value="S1_domain"/>
</dbReference>
<dbReference type="AlphaFoldDB" id="H3KHW5"/>
<dbReference type="InterPro" id="IPR022966">
    <property type="entry name" value="RNase_II/R_CS"/>
</dbReference>
<dbReference type="Pfam" id="PF00773">
    <property type="entry name" value="RNB"/>
    <property type="match status" value="1"/>
</dbReference>
<protein>
    <recommendedName>
        <fullName evidence="2">exoribonuclease II</fullName>
        <ecNumber evidence="2">3.1.13.1</ecNumber>
    </recommendedName>
</protein>
<feature type="domain" description="S1 motif" evidence="8">
    <location>
        <begin position="389"/>
        <end position="470"/>
    </location>
</feature>
<dbReference type="HOGENOM" id="CLU_002333_7_3_4"/>
<evidence type="ECO:0000256" key="2">
    <source>
        <dbReference type="ARBA" id="ARBA00012163"/>
    </source>
</evidence>
<reference evidence="9 10" key="1">
    <citation type="submission" date="2011-11" db="EMBL/GenBank/DDBJ databases">
        <authorList>
            <person name="Weinstock G."/>
            <person name="Sodergren E."/>
            <person name="Clifton S."/>
            <person name="Fulton L."/>
            <person name="Fulton B."/>
            <person name="Courtney L."/>
            <person name="Fronick C."/>
            <person name="Harrison M."/>
            <person name="Strong C."/>
            <person name="Farmer C."/>
            <person name="Delahaunty K."/>
            <person name="Markovic C."/>
            <person name="Hall O."/>
            <person name="Minx P."/>
            <person name="Tomlinson C."/>
            <person name="Mitreva M."/>
            <person name="Hou S."/>
            <person name="Chen J."/>
            <person name="Wollam A."/>
            <person name="Pepin K.H."/>
            <person name="Johnson M."/>
            <person name="Bhonagiri V."/>
            <person name="Zhang X."/>
            <person name="Suruliraj S."/>
            <person name="Warren W."/>
            <person name="Chinwalla A."/>
            <person name="Mardis E.R."/>
            <person name="Wilson R.K."/>
        </authorList>
    </citation>
    <scope>NUCLEOTIDE SEQUENCE [LARGE SCALE GENOMIC DNA]</scope>
    <source>
        <strain evidence="9 10">YIT 11816</strain>
    </source>
</reference>